<dbReference type="EMBL" id="JACDUR010000001">
    <property type="protein sequence ID" value="MBA2890109.1"/>
    <property type="molecule type" value="Genomic_DNA"/>
</dbReference>
<keyword evidence="3" id="KW-1185">Reference proteome</keyword>
<comment type="caution">
    <text evidence="2">The sequence shown here is derived from an EMBL/GenBank/DDBJ whole genome shotgun (WGS) entry which is preliminary data.</text>
</comment>
<dbReference type="Proteomes" id="UP000530928">
    <property type="component" value="Unassembled WGS sequence"/>
</dbReference>
<gene>
    <name evidence="2" type="ORF">HNR30_001444</name>
</gene>
<reference evidence="2 3" key="1">
    <citation type="submission" date="2020-07" db="EMBL/GenBank/DDBJ databases">
        <title>Genomic Encyclopedia of Type Strains, Phase IV (KMG-IV): sequencing the most valuable type-strain genomes for metagenomic binning, comparative biology and taxonomic classification.</title>
        <authorList>
            <person name="Goeker M."/>
        </authorList>
    </citation>
    <scope>NUCLEOTIDE SEQUENCE [LARGE SCALE GENOMIC DNA]</scope>
    <source>
        <strain evidence="2 3">DSM 45533</strain>
    </source>
</reference>
<evidence type="ECO:0000256" key="1">
    <source>
        <dbReference type="SAM" id="SignalP"/>
    </source>
</evidence>
<dbReference type="AlphaFoldDB" id="A0A7W0HNS1"/>
<feature type="signal peptide" evidence="1">
    <location>
        <begin position="1"/>
        <end position="21"/>
    </location>
</feature>
<name>A0A7W0HNS1_9ACTN</name>
<feature type="chain" id="PRO_5039474131" evidence="1">
    <location>
        <begin position="22"/>
        <end position="190"/>
    </location>
</feature>
<dbReference type="RefSeq" id="WP_181608829.1">
    <property type="nucleotide sequence ID" value="NZ_BAABAM010000001.1"/>
</dbReference>
<protein>
    <submittedName>
        <fullName evidence="2">Uncharacterized protein</fullName>
    </submittedName>
</protein>
<accession>A0A7W0HNS1</accession>
<evidence type="ECO:0000313" key="2">
    <source>
        <dbReference type="EMBL" id="MBA2890109.1"/>
    </source>
</evidence>
<keyword evidence="1" id="KW-0732">Signal</keyword>
<sequence length="190" mass="19734">MRTLSSLLAALALAVTLGVTAAPAQACPPGNPGCTFDEHRNGWFGGYVVDHYAQIPAPFGSGPGAPAPERPDMTIYLVGNVTDTPFAPGLPIPGVGYMPDHDHVWPSWTLSIVDGYGKMIIPGPNATAGNVKTRPMPEGSLAGAPLAYSVKLGHAWFPLTSGQIIQLGLDAGLLATTDIGWGGVGWIEHK</sequence>
<evidence type="ECO:0000313" key="3">
    <source>
        <dbReference type="Proteomes" id="UP000530928"/>
    </source>
</evidence>
<organism evidence="2 3">
    <name type="scientific">Nonomuraea soli</name>
    <dbReference type="NCBI Taxonomy" id="1032476"/>
    <lineage>
        <taxon>Bacteria</taxon>
        <taxon>Bacillati</taxon>
        <taxon>Actinomycetota</taxon>
        <taxon>Actinomycetes</taxon>
        <taxon>Streptosporangiales</taxon>
        <taxon>Streptosporangiaceae</taxon>
        <taxon>Nonomuraea</taxon>
    </lineage>
</organism>
<proteinExistence type="predicted"/>